<evidence type="ECO:0000259" key="5">
    <source>
        <dbReference type="PROSITE" id="PS51462"/>
    </source>
</evidence>
<gene>
    <name evidence="6" type="ORF">ACIGXA_18325</name>
</gene>
<evidence type="ECO:0000313" key="7">
    <source>
        <dbReference type="Proteomes" id="UP001614394"/>
    </source>
</evidence>
<keyword evidence="7" id="KW-1185">Reference proteome</keyword>
<dbReference type="PANTHER" id="PTHR43046">
    <property type="entry name" value="GDP-MANNOSE MANNOSYL HYDROLASE"/>
    <property type="match status" value="1"/>
</dbReference>
<keyword evidence="3" id="KW-0460">Magnesium</keyword>
<proteinExistence type="predicted"/>
<evidence type="ECO:0000256" key="2">
    <source>
        <dbReference type="ARBA" id="ARBA00022801"/>
    </source>
</evidence>
<dbReference type="SUPFAM" id="SSF55811">
    <property type="entry name" value="Nudix"/>
    <property type="match status" value="1"/>
</dbReference>
<evidence type="ECO:0000256" key="1">
    <source>
        <dbReference type="ARBA" id="ARBA00001946"/>
    </source>
</evidence>
<comment type="caution">
    <text evidence="6">The sequence shown here is derived from an EMBL/GenBank/DDBJ whole genome shotgun (WGS) entry which is preliminary data.</text>
</comment>
<dbReference type="InterPro" id="IPR015797">
    <property type="entry name" value="NUDIX_hydrolase-like_dom_sf"/>
</dbReference>
<keyword evidence="2" id="KW-0378">Hydrolase</keyword>
<dbReference type="PANTHER" id="PTHR43046:SF12">
    <property type="entry name" value="GDP-MANNOSE MANNOSYL HYDROLASE"/>
    <property type="match status" value="1"/>
</dbReference>
<feature type="domain" description="Nudix hydrolase" evidence="5">
    <location>
        <begin position="13"/>
        <end position="147"/>
    </location>
</feature>
<dbReference type="Pfam" id="PF00293">
    <property type="entry name" value="NUDIX"/>
    <property type="match status" value="1"/>
</dbReference>
<protein>
    <submittedName>
        <fullName evidence="6">NUDIX domain-containing protein</fullName>
    </submittedName>
</protein>
<accession>A0ABW8C9B5</accession>
<name>A0ABW8C9B5_9ACTN</name>
<dbReference type="CDD" id="cd18876">
    <property type="entry name" value="NUDIX_Hydrolase"/>
    <property type="match status" value="1"/>
</dbReference>
<sequence length="182" mass="19378">MTQDYASYIAGLPKILAGAAVLFRDGAGRVLLVDPNYREGEKKWILPGGTIESGQDESPRQGARREAAEEIGLDIPPGALIAIDWVTSPSRPPLVVYLYDGGVLDGAQLGAIQLQKEELDAWNLVPLDQVGTFVQPGMERRIRAGFTALMAGTGPAELENGHRVGPAPAVDHTGRTGQRPTA</sequence>
<evidence type="ECO:0000256" key="4">
    <source>
        <dbReference type="SAM" id="MobiDB-lite"/>
    </source>
</evidence>
<reference evidence="6 7" key="1">
    <citation type="submission" date="2024-10" db="EMBL/GenBank/DDBJ databases">
        <title>The Natural Products Discovery Center: Release of the First 8490 Sequenced Strains for Exploring Actinobacteria Biosynthetic Diversity.</title>
        <authorList>
            <person name="Kalkreuter E."/>
            <person name="Kautsar S.A."/>
            <person name="Yang D."/>
            <person name="Bader C.D."/>
            <person name="Teijaro C.N."/>
            <person name="Fluegel L."/>
            <person name="Davis C.M."/>
            <person name="Simpson J.R."/>
            <person name="Lauterbach L."/>
            <person name="Steele A.D."/>
            <person name="Gui C."/>
            <person name="Meng S."/>
            <person name="Li G."/>
            <person name="Viehrig K."/>
            <person name="Ye F."/>
            <person name="Su P."/>
            <person name="Kiefer A.F."/>
            <person name="Nichols A."/>
            <person name="Cepeda A.J."/>
            <person name="Yan W."/>
            <person name="Fan B."/>
            <person name="Jiang Y."/>
            <person name="Adhikari A."/>
            <person name="Zheng C.-J."/>
            <person name="Schuster L."/>
            <person name="Cowan T.M."/>
            <person name="Smanski M.J."/>
            <person name="Chevrette M.G."/>
            <person name="De Carvalho L.P.S."/>
            <person name="Shen B."/>
        </authorList>
    </citation>
    <scope>NUCLEOTIDE SEQUENCE [LARGE SCALE GENOMIC DNA]</scope>
    <source>
        <strain evidence="6 7">NPDC053399</strain>
    </source>
</reference>
<dbReference type="InterPro" id="IPR000086">
    <property type="entry name" value="NUDIX_hydrolase_dom"/>
</dbReference>
<comment type="cofactor">
    <cofactor evidence="1">
        <name>Mg(2+)</name>
        <dbReference type="ChEBI" id="CHEBI:18420"/>
    </cofactor>
</comment>
<dbReference type="Gene3D" id="3.90.79.10">
    <property type="entry name" value="Nucleoside Triphosphate Pyrophosphohydrolase"/>
    <property type="match status" value="1"/>
</dbReference>
<dbReference type="EMBL" id="JBITYG010000005">
    <property type="protein sequence ID" value="MFI9102477.1"/>
    <property type="molecule type" value="Genomic_DNA"/>
</dbReference>
<dbReference type="Proteomes" id="UP001614394">
    <property type="component" value="Unassembled WGS sequence"/>
</dbReference>
<evidence type="ECO:0000256" key="3">
    <source>
        <dbReference type="ARBA" id="ARBA00022842"/>
    </source>
</evidence>
<dbReference type="RefSeq" id="WP_399650226.1">
    <property type="nucleotide sequence ID" value="NZ_JBITYG010000005.1"/>
</dbReference>
<organism evidence="6 7">
    <name type="scientific">Streptomyces fildesensis</name>
    <dbReference type="NCBI Taxonomy" id="375757"/>
    <lineage>
        <taxon>Bacteria</taxon>
        <taxon>Bacillati</taxon>
        <taxon>Actinomycetota</taxon>
        <taxon>Actinomycetes</taxon>
        <taxon>Kitasatosporales</taxon>
        <taxon>Streptomycetaceae</taxon>
        <taxon>Streptomyces</taxon>
    </lineage>
</organism>
<dbReference type="PROSITE" id="PS51462">
    <property type="entry name" value="NUDIX"/>
    <property type="match status" value="1"/>
</dbReference>
<evidence type="ECO:0000313" key="6">
    <source>
        <dbReference type="EMBL" id="MFI9102477.1"/>
    </source>
</evidence>
<feature type="region of interest" description="Disordered" evidence="4">
    <location>
        <begin position="158"/>
        <end position="182"/>
    </location>
</feature>